<dbReference type="InterPro" id="IPR028082">
    <property type="entry name" value="Peripla_BP_I"/>
</dbReference>
<dbReference type="Gene3D" id="3.40.50.2300">
    <property type="match status" value="2"/>
</dbReference>
<reference evidence="4 5" key="1">
    <citation type="submission" date="2019-04" db="EMBL/GenBank/DDBJ databases">
        <title>Draft genome sequences for three unisolated Alnus-infective Frankia Sp+ strains, AgTrS, AiOr and AvVan, the first sequenced Frankia strains able to sporulate in-planta.</title>
        <authorList>
            <person name="Bethencourt L."/>
            <person name="Vautrin F."/>
            <person name="Taib N."/>
            <person name="Dubost A."/>
            <person name="Castro-Garcia L."/>
            <person name="Imbaud O."/>
            <person name="Abrouk D."/>
            <person name="Fournier P."/>
            <person name="Briolay J."/>
            <person name="Nguyen A."/>
            <person name="Normand P."/>
            <person name="Fernandez M.P."/>
            <person name="Brochier-Armanet C."/>
            <person name="Herrera-Belaroussi A."/>
        </authorList>
    </citation>
    <scope>NUCLEOTIDE SEQUENCE [LARGE SCALE GENOMIC DNA]</scope>
    <source>
        <strain evidence="4 5">AvVan</strain>
    </source>
</reference>
<protein>
    <submittedName>
        <fullName evidence="4">Branched-chain amino acid ABC transporter substrate-binding protein</fullName>
    </submittedName>
</protein>
<evidence type="ECO:0000313" key="4">
    <source>
        <dbReference type="EMBL" id="THJ75462.1"/>
    </source>
</evidence>
<gene>
    <name evidence="4" type="ORF">E7Y31_05330</name>
</gene>
<sequence>MLGLVVGTGCSGTTASASSCTGDGAAPGVTRDEVRLGLLYPDSGLLAEAFPGLRAGVDARLGEVNATGGIQGRKIVYEWRDDAGTAEGNLSGARELVDQRGAFGVLEFTAAATGSAKYLADRRIPTVGLAAEDVWTKYGNMFSFASTLAAPVDTYGRFVKERGGTSAFLLRSAMSAGVSGAALRIGQSLQALGVDVVGSFAYTSGADSVTDVARQIVSSGADTVVTMITPADLPPVLRAIRELGGSPKVVLSLNGYDHSLLRRHGPDLAGVLVPVFYRPFEAGGAPIQHYLDAMARYSPQTDDAEQEFGLIGYINTDLFLRGLQAAGPCPTRQSFLAGMRTLTRYDAGGLIQPTNAGATRGRQSTCFALMQVNPSGSAFGVAQDNLCGRALGPTL</sequence>
<feature type="domain" description="Leucine-binding protein" evidence="3">
    <location>
        <begin position="33"/>
        <end position="376"/>
    </location>
</feature>
<evidence type="ECO:0000259" key="3">
    <source>
        <dbReference type="Pfam" id="PF13458"/>
    </source>
</evidence>
<comment type="caution">
    <text evidence="4">The sequence shown here is derived from an EMBL/GenBank/DDBJ whole genome shotgun (WGS) entry which is preliminary data.</text>
</comment>
<dbReference type="PANTHER" id="PTHR47235:SF1">
    <property type="entry name" value="BLR6548 PROTEIN"/>
    <property type="match status" value="1"/>
</dbReference>
<organism evidence="4 5">
    <name type="scientific">Candidatus Frankia alpina</name>
    <dbReference type="NCBI Taxonomy" id="2699483"/>
    <lineage>
        <taxon>Bacteria</taxon>
        <taxon>Bacillati</taxon>
        <taxon>Actinomycetota</taxon>
        <taxon>Actinomycetes</taxon>
        <taxon>Frankiales</taxon>
        <taxon>Frankiaceae</taxon>
        <taxon>Frankia</taxon>
    </lineage>
</organism>
<dbReference type="AlphaFoldDB" id="A0A4S5ETI4"/>
<dbReference type="Pfam" id="PF13458">
    <property type="entry name" value="Peripla_BP_6"/>
    <property type="match status" value="1"/>
</dbReference>
<evidence type="ECO:0000256" key="1">
    <source>
        <dbReference type="ARBA" id="ARBA00010062"/>
    </source>
</evidence>
<keyword evidence="5" id="KW-1185">Reference proteome</keyword>
<dbReference type="EMBL" id="SSXH01000077">
    <property type="protein sequence ID" value="THJ75462.1"/>
    <property type="molecule type" value="Genomic_DNA"/>
</dbReference>
<dbReference type="InterPro" id="IPR028081">
    <property type="entry name" value="Leu-bd"/>
</dbReference>
<evidence type="ECO:0000313" key="5">
    <source>
        <dbReference type="Proteomes" id="UP000305282"/>
    </source>
</evidence>
<evidence type="ECO:0000256" key="2">
    <source>
        <dbReference type="ARBA" id="ARBA00022729"/>
    </source>
</evidence>
<proteinExistence type="inferred from homology"/>
<comment type="similarity">
    <text evidence="1">Belongs to the leucine-binding protein family.</text>
</comment>
<dbReference type="CDD" id="cd06341">
    <property type="entry name" value="PBP1_ABC_ligand_binding-like"/>
    <property type="match status" value="1"/>
</dbReference>
<dbReference type="Proteomes" id="UP000305282">
    <property type="component" value="Unassembled WGS sequence"/>
</dbReference>
<accession>A0A4S5ETI4</accession>
<dbReference type="PANTHER" id="PTHR47235">
    <property type="entry name" value="BLR6548 PROTEIN"/>
    <property type="match status" value="1"/>
</dbReference>
<dbReference type="SUPFAM" id="SSF53822">
    <property type="entry name" value="Periplasmic binding protein-like I"/>
    <property type="match status" value="1"/>
</dbReference>
<keyword evidence="2" id="KW-0732">Signal</keyword>
<dbReference type="OrthoDB" id="3205435at2"/>
<name>A0A4S5ETI4_9ACTN</name>